<evidence type="ECO:0000313" key="2">
    <source>
        <dbReference type="Proteomes" id="UP000319257"/>
    </source>
</evidence>
<dbReference type="GeneID" id="41970282"/>
<organism evidence="1 2">
    <name type="scientific">Thyridium curvatum</name>
    <dbReference type="NCBI Taxonomy" id="1093900"/>
    <lineage>
        <taxon>Eukaryota</taxon>
        <taxon>Fungi</taxon>
        <taxon>Dikarya</taxon>
        <taxon>Ascomycota</taxon>
        <taxon>Pezizomycotina</taxon>
        <taxon>Sordariomycetes</taxon>
        <taxon>Sordariomycetidae</taxon>
        <taxon>Thyridiales</taxon>
        <taxon>Thyridiaceae</taxon>
        <taxon>Thyridium</taxon>
    </lineage>
</organism>
<protein>
    <submittedName>
        <fullName evidence="1">Uncharacterized protein</fullName>
    </submittedName>
</protein>
<dbReference type="RefSeq" id="XP_030999445.1">
    <property type="nucleotide sequence ID" value="XM_031137068.1"/>
</dbReference>
<sequence length="74" mass="8268">MNPYVGNPTEHGTRTWAKLQWDSTSLDRPSDRAMVEEAIELMLDANQAGKDPLARRMVALLHCFLDIEAAALQS</sequence>
<evidence type="ECO:0000313" key="1">
    <source>
        <dbReference type="EMBL" id="TPX17734.1"/>
    </source>
</evidence>
<dbReference type="Proteomes" id="UP000319257">
    <property type="component" value="Unassembled WGS sequence"/>
</dbReference>
<accession>A0A507BG41</accession>
<dbReference type="InParanoid" id="A0A507BG41"/>
<name>A0A507BG41_9PEZI</name>
<reference evidence="1 2" key="1">
    <citation type="submission" date="2019-06" db="EMBL/GenBank/DDBJ databases">
        <title>Draft genome sequence of the filamentous fungus Phialemoniopsis curvata isolated from diesel fuel.</title>
        <authorList>
            <person name="Varaljay V.A."/>
            <person name="Lyon W.J."/>
            <person name="Crouch A.L."/>
            <person name="Drake C.E."/>
            <person name="Hollomon J.M."/>
            <person name="Nadeau L.J."/>
            <person name="Nunn H.S."/>
            <person name="Stevenson B.S."/>
            <person name="Bojanowski C.L."/>
            <person name="Crookes-Goodson W.J."/>
        </authorList>
    </citation>
    <scope>NUCLEOTIDE SEQUENCE [LARGE SCALE GENOMIC DNA]</scope>
    <source>
        <strain evidence="1 2">D216</strain>
    </source>
</reference>
<dbReference type="AlphaFoldDB" id="A0A507BG41"/>
<comment type="caution">
    <text evidence="1">The sequence shown here is derived from an EMBL/GenBank/DDBJ whole genome shotgun (WGS) entry which is preliminary data.</text>
</comment>
<keyword evidence="2" id="KW-1185">Reference proteome</keyword>
<dbReference type="EMBL" id="SKBQ01000012">
    <property type="protein sequence ID" value="TPX17734.1"/>
    <property type="molecule type" value="Genomic_DNA"/>
</dbReference>
<gene>
    <name evidence="1" type="ORF">E0L32_002835</name>
</gene>
<proteinExistence type="predicted"/>